<dbReference type="Pfam" id="PF00589">
    <property type="entry name" value="Phage_integrase"/>
    <property type="match status" value="1"/>
</dbReference>
<dbReference type="EMBL" id="MT732435">
    <property type="protein sequence ID" value="QQV89972.1"/>
    <property type="molecule type" value="Genomic_DNA"/>
</dbReference>
<sequence>MNNKSVVLKKVKQLLELKYSGSTPKNYSHHIALFLEYAKNVPDRINNEDVLDYNISIRNKSNSYRNIAINAIRAYFNLYLRKKLHGFSSTRPPNQKRIPVVFDCDEMALKIDSITNLKHQAILAIALCCWLRKSELLNIKLSDINGKLQTLHIKQSKGCKDRILPISTKTLTILRTYYKVYKPKIYLFEGQQSDTYSAASVDKITKKYLYPSMRFHNIRASGATYALKKGTDIKTVSHLLGHAKIQTTEYYIPVLYNTVMHAI</sequence>
<dbReference type="GO" id="GO:0015074">
    <property type="term" value="P:DNA integration"/>
    <property type="evidence" value="ECO:0007669"/>
    <property type="project" value="InterPro"/>
</dbReference>
<dbReference type="InterPro" id="IPR013762">
    <property type="entry name" value="Integrase-like_cat_sf"/>
</dbReference>
<dbReference type="GO" id="GO:0003677">
    <property type="term" value="F:DNA binding"/>
    <property type="evidence" value="ECO:0007669"/>
    <property type="project" value="UniProtKB-KW"/>
</dbReference>
<evidence type="ECO:0000256" key="4">
    <source>
        <dbReference type="ARBA" id="ARBA00022801"/>
    </source>
</evidence>
<keyword evidence="7" id="KW-1179">Viral genome integration</keyword>
<evidence type="ECO:0000256" key="6">
    <source>
        <dbReference type="ARBA" id="ARBA00023172"/>
    </source>
</evidence>
<organism evidence="9 10">
    <name type="scientific">Cellulophaga phage Ingeline_1</name>
    <dbReference type="NCBI Taxonomy" id="2745674"/>
    <lineage>
        <taxon>Viruses</taxon>
        <taxon>Duplodnaviria</taxon>
        <taxon>Heunggongvirae</taxon>
        <taxon>Uroviricota</taxon>
        <taxon>Caudoviricetes</taxon>
        <taxon>Duneviridae</taxon>
        <taxon>Ingelinevirus</taxon>
        <taxon>Ingelinevirus ingeline</taxon>
    </lineage>
</organism>
<name>A0A8E4ZL58_9CAUD</name>
<accession>A0A8E4ZL58</accession>
<evidence type="ECO:0000313" key="9">
    <source>
        <dbReference type="EMBL" id="QQV89972.1"/>
    </source>
</evidence>
<dbReference type="PROSITE" id="PS51898">
    <property type="entry name" value="TYR_RECOMBINASE"/>
    <property type="match status" value="1"/>
</dbReference>
<evidence type="ECO:0000256" key="2">
    <source>
        <dbReference type="ARBA" id="ARBA00016082"/>
    </source>
</evidence>
<dbReference type="Gene3D" id="1.10.150.130">
    <property type="match status" value="1"/>
</dbReference>
<dbReference type="GO" id="GO:0016787">
    <property type="term" value="F:hydrolase activity"/>
    <property type="evidence" value="ECO:0007669"/>
    <property type="project" value="UniProtKB-KW"/>
</dbReference>
<keyword evidence="6" id="KW-0233">DNA recombination</keyword>
<dbReference type="GO" id="GO:0075713">
    <property type="term" value="P:establishment of integrated proviral latency"/>
    <property type="evidence" value="ECO:0007669"/>
    <property type="project" value="UniProtKB-KW"/>
</dbReference>
<evidence type="ECO:0000256" key="1">
    <source>
        <dbReference type="ARBA" id="ARBA00008857"/>
    </source>
</evidence>
<keyword evidence="5" id="KW-0238">DNA-binding</keyword>
<reference evidence="9" key="1">
    <citation type="submission" date="2020-07" db="EMBL/GenBank/DDBJ databases">
        <title>Highly diverse flavobacterial phages as mortality factor during North Sea spring blooms.</title>
        <authorList>
            <person name="Bartlau N."/>
            <person name="Wichels A."/>
            <person name="Krohne G."/>
            <person name="Adriaenssens E.M."/>
            <person name="Heins A."/>
            <person name="Fuchs B.M."/>
            <person name="Amann R."/>
            <person name="Moraru C."/>
        </authorList>
    </citation>
    <scope>NUCLEOTIDE SEQUENCE</scope>
</reference>
<dbReference type="GO" id="GO:0006310">
    <property type="term" value="P:DNA recombination"/>
    <property type="evidence" value="ECO:0007669"/>
    <property type="project" value="UniProtKB-KW"/>
</dbReference>
<proteinExistence type="inferred from homology"/>
<evidence type="ECO:0000256" key="3">
    <source>
        <dbReference type="ARBA" id="ARBA00022679"/>
    </source>
</evidence>
<dbReference type="Gene3D" id="1.10.443.10">
    <property type="entry name" value="Intergrase catalytic core"/>
    <property type="match status" value="1"/>
</dbReference>
<comment type="similarity">
    <text evidence="1">Belongs to the 'phage' integrase family.</text>
</comment>
<keyword evidence="7" id="KW-0229">DNA integration</keyword>
<dbReference type="InterPro" id="IPR011010">
    <property type="entry name" value="DNA_brk_join_enz"/>
</dbReference>
<evidence type="ECO:0000259" key="8">
    <source>
        <dbReference type="PROSITE" id="PS51898"/>
    </source>
</evidence>
<dbReference type="PANTHER" id="PTHR30349:SF41">
    <property type="entry name" value="INTEGRASE_RECOMBINASE PROTEIN MJ0367-RELATED"/>
    <property type="match status" value="1"/>
</dbReference>
<keyword evidence="7" id="KW-1160">Virus entry into host cell</keyword>
<dbReference type="GO" id="GO:0016740">
    <property type="term" value="F:transferase activity"/>
    <property type="evidence" value="ECO:0007669"/>
    <property type="project" value="UniProtKB-KW"/>
</dbReference>
<protein>
    <recommendedName>
        <fullName evidence="2">Integrase</fullName>
    </recommendedName>
</protein>
<dbReference type="InterPro" id="IPR002104">
    <property type="entry name" value="Integrase_catalytic"/>
</dbReference>
<dbReference type="GO" id="GO:0044826">
    <property type="term" value="P:viral genome integration into host DNA"/>
    <property type="evidence" value="ECO:0007669"/>
    <property type="project" value="UniProtKB-KW"/>
</dbReference>
<feature type="domain" description="Tyr recombinase" evidence="8">
    <location>
        <begin position="97"/>
        <end position="263"/>
    </location>
</feature>
<keyword evidence="10" id="KW-1185">Reference proteome</keyword>
<dbReference type="SUPFAM" id="SSF56349">
    <property type="entry name" value="DNA breaking-rejoining enzymes"/>
    <property type="match status" value="1"/>
</dbReference>
<evidence type="ECO:0000256" key="5">
    <source>
        <dbReference type="ARBA" id="ARBA00023125"/>
    </source>
</evidence>
<dbReference type="InterPro" id="IPR050090">
    <property type="entry name" value="Tyrosine_recombinase_XerCD"/>
</dbReference>
<dbReference type="InterPro" id="IPR010998">
    <property type="entry name" value="Integrase_recombinase_N"/>
</dbReference>
<evidence type="ECO:0000256" key="7">
    <source>
        <dbReference type="ARBA" id="ARBA00023195"/>
    </source>
</evidence>
<dbReference type="PANTHER" id="PTHR30349">
    <property type="entry name" value="PHAGE INTEGRASE-RELATED"/>
    <property type="match status" value="1"/>
</dbReference>
<keyword evidence="3" id="KW-0808">Transferase</keyword>
<evidence type="ECO:0000313" key="10">
    <source>
        <dbReference type="Proteomes" id="UP000693804"/>
    </source>
</evidence>
<keyword evidence="4" id="KW-0378">Hydrolase</keyword>
<dbReference type="Proteomes" id="UP000693804">
    <property type="component" value="Segment"/>
</dbReference>
<gene>
    <name evidence="9" type="ORF">Ingeline1_28</name>
</gene>